<sequence length="155" mass="16038">MSSFKAFMGRVFLSSCVALLASCASVYGDPNTVKLGGQLTGMNEVPSNPSMGKGTVEAVFNKQTSELTWTVTYAGLSGPVVAGHFHGPAPAGANAGVALGFKGPLESPIKGSATLSTAQSKDLLDGKWYVNLHTKVSPGGEVRAQVLPTHQRLGY</sequence>
<feature type="signal peptide" evidence="1">
    <location>
        <begin position="1"/>
        <end position="28"/>
    </location>
</feature>
<name>A0A315ER44_9BURK</name>
<feature type="domain" description="CHRD" evidence="2">
    <location>
        <begin position="31"/>
        <end position="151"/>
    </location>
</feature>
<dbReference type="InterPro" id="IPR010895">
    <property type="entry name" value="CHRD"/>
</dbReference>
<protein>
    <recommendedName>
        <fullName evidence="2">CHRD domain-containing protein</fullName>
    </recommendedName>
</protein>
<proteinExistence type="predicted"/>
<accession>A0A315ER44</accession>
<dbReference type="PROSITE" id="PS50933">
    <property type="entry name" value="CHRD"/>
    <property type="match status" value="1"/>
</dbReference>
<keyword evidence="1" id="KW-0732">Signal</keyword>
<dbReference type="RefSeq" id="WP_233246958.1">
    <property type="nucleotide sequence ID" value="NZ_NESP01000001.1"/>
</dbReference>
<dbReference type="AlphaFoldDB" id="A0A315ER44"/>
<comment type="caution">
    <text evidence="3">The sequence shown here is derived from an EMBL/GenBank/DDBJ whole genome shotgun (WGS) entry which is preliminary data.</text>
</comment>
<feature type="chain" id="PRO_5016288321" description="CHRD domain-containing protein" evidence="1">
    <location>
        <begin position="29"/>
        <end position="155"/>
    </location>
</feature>
<reference evidence="3 4" key="1">
    <citation type="submission" date="2017-04" db="EMBL/GenBank/DDBJ databases">
        <title>Unexpected and diverse lifestyles within the genus Limnohabitans.</title>
        <authorList>
            <person name="Kasalicky V."/>
            <person name="Mehrshad M."/>
            <person name="Andrei S.-A."/>
            <person name="Salcher M."/>
            <person name="Kratochvilova H."/>
            <person name="Simek K."/>
            <person name="Ghai R."/>
        </authorList>
    </citation>
    <scope>NUCLEOTIDE SEQUENCE [LARGE SCALE GENOMIC DNA]</scope>
    <source>
        <strain evidence="3 4">MWH-C5</strain>
    </source>
</reference>
<keyword evidence="4" id="KW-1185">Reference proteome</keyword>
<evidence type="ECO:0000256" key="1">
    <source>
        <dbReference type="SAM" id="SignalP"/>
    </source>
</evidence>
<gene>
    <name evidence="3" type="ORF">B9Z44_12785</name>
</gene>
<organism evidence="3 4">
    <name type="scientific">Limnohabitans curvus</name>
    <dbReference type="NCBI Taxonomy" id="323423"/>
    <lineage>
        <taxon>Bacteria</taxon>
        <taxon>Pseudomonadati</taxon>
        <taxon>Pseudomonadota</taxon>
        <taxon>Betaproteobacteria</taxon>
        <taxon>Burkholderiales</taxon>
        <taxon>Comamonadaceae</taxon>
        <taxon>Limnohabitans</taxon>
    </lineage>
</organism>
<dbReference type="SMART" id="SM00754">
    <property type="entry name" value="CHRD"/>
    <property type="match status" value="1"/>
</dbReference>
<dbReference type="Proteomes" id="UP000251341">
    <property type="component" value="Unassembled WGS sequence"/>
</dbReference>
<dbReference type="PROSITE" id="PS51257">
    <property type="entry name" value="PROKAR_LIPOPROTEIN"/>
    <property type="match status" value="1"/>
</dbReference>
<evidence type="ECO:0000259" key="2">
    <source>
        <dbReference type="PROSITE" id="PS50933"/>
    </source>
</evidence>
<dbReference type="Pfam" id="PF07452">
    <property type="entry name" value="CHRD"/>
    <property type="match status" value="1"/>
</dbReference>
<dbReference type="EMBL" id="NESP01000001">
    <property type="protein sequence ID" value="PUE60370.1"/>
    <property type="molecule type" value="Genomic_DNA"/>
</dbReference>
<evidence type="ECO:0000313" key="4">
    <source>
        <dbReference type="Proteomes" id="UP000251341"/>
    </source>
</evidence>
<evidence type="ECO:0000313" key="3">
    <source>
        <dbReference type="EMBL" id="PUE60370.1"/>
    </source>
</evidence>